<dbReference type="Gene3D" id="6.10.340.10">
    <property type="match status" value="1"/>
</dbReference>
<evidence type="ECO:0000256" key="6">
    <source>
        <dbReference type="ARBA" id="ARBA00022692"/>
    </source>
</evidence>
<dbReference type="RefSeq" id="WP_094413931.1">
    <property type="nucleotide sequence ID" value="NZ_NOXV01000240.1"/>
</dbReference>
<accession>A0A255Z929</accession>
<evidence type="ECO:0000256" key="12">
    <source>
        <dbReference type="SAM" id="Phobius"/>
    </source>
</evidence>
<gene>
    <name evidence="15" type="ORF">CHU92_06855</name>
</gene>
<dbReference type="Proteomes" id="UP000216605">
    <property type="component" value="Unassembled WGS sequence"/>
</dbReference>
<evidence type="ECO:0000256" key="5">
    <source>
        <dbReference type="ARBA" id="ARBA00022679"/>
    </source>
</evidence>
<dbReference type="InterPro" id="IPR036097">
    <property type="entry name" value="HisK_dim/P_sf"/>
</dbReference>
<dbReference type="GO" id="GO:0000155">
    <property type="term" value="F:phosphorelay sensor kinase activity"/>
    <property type="evidence" value="ECO:0007669"/>
    <property type="project" value="InterPro"/>
</dbReference>
<feature type="transmembrane region" description="Helical" evidence="12">
    <location>
        <begin position="12"/>
        <end position="33"/>
    </location>
</feature>
<dbReference type="CDD" id="cd00082">
    <property type="entry name" value="HisKA"/>
    <property type="match status" value="1"/>
</dbReference>
<evidence type="ECO:0000256" key="11">
    <source>
        <dbReference type="SAM" id="Coils"/>
    </source>
</evidence>
<dbReference type="CDD" id="cd06225">
    <property type="entry name" value="HAMP"/>
    <property type="match status" value="1"/>
</dbReference>
<dbReference type="OrthoDB" id="594725at2"/>
<keyword evidence="10 12" id="KW-0472">Membrane</keyword>
<dbReference type="SUPFAM" id="SSF55874">
    <property type="entry name" value="ATPase domain of HSP90 chaperone/DNA topoisomerase II/histidine kinase"/>
    <property type="match status" value="1"/>
</dbReference>
<dbReference type="Pfam" id="PF00512">
    <property type="entry name" value="HisKA"/>
    <property type="match status" value="1"/>
</dbReference>
<evidence type="ECO:0000256" key="3">
    <source>
        <dbReference type="ARBA" id="ARBA00012438"/>
    </source>
</evidence>
<keyword evidence="16" id="KW-1185">Reference proteome</keyword>
<dbReference type="PANTHER" id="PTHR45436">
    <property type="entry name" value="SENSOR HISTIDINE KINASE YKOH"/>
    <property type="match status" value="1"/>
</dbReference>
<feature type="domain" description="Histidine kinase" evidence="13">
    <location>
        <begin position="246"/>
        <end position="458"/>
    </location>
</feature>
<dbReference type="Gene3D" id="3.30.565.10">
    <property type="entry name" value="Histidine kinase-like ATPase, C-terminal domain"/>
    <property type="match status" value="1"/>
</dbReference>
<keyword evidence="11" id="KW-0175">Coiled coil</keyword>
<evidence type="ECO:0000256" key="1">
    <source>
        <dbReference type="ARBA" id="ARBA00000085"/>
    </source>
</evidence>
<evidence type="ECO:0000256" key="8">
    <source>
        <dbReference type="ARBA" id="ARBA00022989"/>
    </source>
</evidence>
<evidence type="ECO:0000313" key="15">
    <source>
        <dbReference type="EMBL" id="OYQ38063.1"/>
    </source>
</evidence>
<keyword evidence="6 12" id="KW-0812">Transmembrane</keyword>
<sequence length="458" mass="51330">MNSISFKSRIAVYFSISTALLVFIVFVVIYFTVRSAVYEDLDHDLDTEIKMLTAEIRVTGKGISVLGEEWKEKEHNTLDINPIFVQLITPEGNIIIKSPNLKKASLLFDVNNAEDRLHHNTFLGGAAVRQLGISVRYKGKNVGYIVVATPMEDARQLLENLQNTLAIAYPALLIVLFSVARLLAGKSIKPVQDITEASARIHKENLSSRIPLPLNKDELYTLSQTINDLLQRIENAVEREKQFTSDASHELRTPLAVIKGTLEVLIRKERSLKEYEEKINFCLTELDRINTMVDQLLLLARFESQKQLVKNEPVSINALLYDIAARHSKAITDKNLKIIYRLQKDLYITTDEHLLSIILENLVGNAVKYSVTNAAIELVAARKEDRLEILIEDSGIGIPENDLKKVFNPFFRSGAATRNNIAGTGIGLSIVKRVCELLDISINIESKAGKGTVVRLTV</sequence>
<dbReference type="PROSITE" id="PS50885">
    <property type="entry name" value="HAMP"/>
    <property type="match status" value="1"/>
</dbReference>
<proteinExistence type="predicted"/>
<dbReference type="InterPro" id="IPR013727">
    <property type="entry name" value="2CSK_N"/>
</dbReference>
<dbReference type="Pfam" id="PF00672">
    <property type="entry name" value="HAMP"/>
    <property type="match status" value="1"/>
</dbReference>
<feature type="transmembrane region" description="Helical" evidence="12">
    <location>
        <begin position="166"/>
        <end position="184"/>
    </location>
</feature>
<organism evidence="15 16">
    <name type="scientific">Flavobacterium cyanobacteriorum</name>
    <dbReference type="NCBI Taxonomy" id="2022802"/>
    <lineage>
        <taxon>Bacteria</taxon>
        <taxon>Pseudomonadati</taxon>
        <taxon>Bacteroidota</taxon>
        <taxon>Flavobacteriia</taxon>
        <taxon>Flavobacteriales</taxon>
        <taxon>Flavobacteriaceae</taxon>
        <taxon>Flavobacterium</taxon>
    </lineage>
</organism>
<keyword evidence="9" id="KW-0902">Two-component regulatory system</keyword>
<evidence type="ECO:0000259" key="13">
    <source>
        <dbReference type="PROSITE" id="PS50109"/>
    </source>
</evidence>
<dbReference type="PRINTS" id="PR00344">
    <property type="entry name" value="BCTRLSENSOR"/>
</dbReference>
<dbReference type="InterPro" id="IPR004358">
    <property type="entry name" value="Sig_transdc_His_kin-like_C"/>
</dbReference>
<dbReference type="EC" id="2.7.13.3" evidence="3"/>
<dbReference type="InterPro" id="IPR003594">
    <property type="entry name" value="HATPase_dom"/>
</dbReference>
<feature type="coiled-coil region" evidence="11">
    <location>
        <begin position="265"/>
        <end position="292"/>
    </location>
</feature>
<evidence type="ECO:0000256" key="4">
    <source>
        <dbReference type="ARBA" id="ARBA00022553"/>
    </source>
</evidence>
<dbReference type="InterPro" id="IPR003660">
    <property type="entry name" value="HAMP_dom"/>
</dbReference>
<dbReference type="InterPro" id="IPR050428">
    <property type="entry name" value="TCS_sensor_his_kinase"/>
</dbReference>
<dbReference type="PROSITE" id="PS50109">
    <property type="entry name" value="HIS_KIN"/>
    <property type="match status" value="1"/>
</dbReference>
<dbReference type="EMBL" id="NOXV01000240">
    <property type="protein sequence ID" value="OYQ38063.1"/>
    <property type="molecule type" value="Genomic_DNA"/>
</dbReference>
<reference evidence="15 16" key="1">
    <citation type="submission" date="2017-07" db="EMBL/GenBank/DDBJ databases">
        <title>Flavobacterium cyanobacteriorum sp. nov., isolated from cyanobacterial aggregates in a eutrophic lake.</title>
        <authorList>
            <person name="Cai H."/>
        </authorList>
    </citation>
    <scope>NUCLEOTIDE SEQUENCE [LARGE SCALE GENOMIC DNA]</scope>
    <source>
        <strain evidence="15 16">TH021</strain>
    </source>
</reference>
<keyword evidence="8 12" id="KW-1133">Transmembrane helix</keyword>
<evidence type="ECO:0000259" key="14">
    <source>
        <dbReference type="PROSITE" id="PS50885"/>
    </source>
</evidence>
<keyword evidence="7 15" id="KW-0418">Kinase</keyword>
<dbReference type="FunFam" id="1.10.287.130:FF:000001">
    <property type="entry name" value="Two-component sensor histidine kinase"/>
    <property type="match status" value="1"/>
</dbReference>
<dbReference type="Pfam" id="PF08521">
    <property type="entry name" value="2CSK_N"/>
    <property type="match status" value="1"/>
</dbReference>
<dbReference type="SMART" id="SM00388">
    <property type="entry name" value="HisKA"/>
    <property type="match status" value="1"/>
</dbReference>
<comment type="catalytic activity">
    <reaction evidence="1">
        <text>ATP + protein L-histidine = ADP + protein N-phospho-L-histidine.</text>
        <dbReference type="EC" id="2.7.13.3"/>
    </reaction>
</comment>
<dbReference type="Gene3D" id="1.10.287.130">
    <property type="match status" value="1"/>
</dbReference>
<comment type="caution">
    <text evidence="15">The sequence shown here is derived from an EMBL/GenBank/DDBJ whole genome shotgun (WGS) entry which is preliminary data.</text>
</comment>
<evidence type="ECO:0000313" key="16">
    <source>
        <dbReference type="Proteomes" id="UP000216605"/>
    </source>
</evidence>
<dbReference type="SMART" id="SM00387">
    <property type="entry name" value="HATPase_c"/>
    <property type="match status" value="1"/>
</dbReference>
<dbReference type="SUPFAM" id="SSF158472">
    <property type="entry name" value="HAMP domain-like"/>
    <property type="match status" value="1"/>
</dbReference>
<protein>
    <recommendedName>
        <fullName evidence="3">histidine kinase</fullName>
        <ecNumber evidence="3">2.7.13.3</ecNumber>
    </recommendedName>
</protein>
<evidence type="ECO:0000256" key="9">
    <source>
        <dbReference type="ARBA" id="ARBA00023012"/>
    </source>
</evidence>
<evidence type="ECO:0000256" key="7">
    <source>
        <dbReference type="ARBA" id="ARBA00022777"/>
    </source>
</evidence>
<keyword evidence="5" id="KW-0808">Transferase</keyword>
<dbReference type="SMART" id="SM00304">
    <property type="entry name" value="HAMP"/>
    <property type="match status" value="1"/>
</dbReference>
<dbReference type="InterPro" id="IPR005467">
    <property type="entry name" value="His_kinase_dom"/>
</dbReference>
<dbReference type="AlphaFoldDB" id="A0A255Z929"/>
<evidence type="ECO:0000256" key="10">
    <source>
        <dbReference type="ARBA" id="ARBA00023136"/>
    </source>
</evidence>
<dbReference type="FunFam" id="3.30.565.10:FF:000006">
    <property type="entry name" value="Sensor histidine kinase WalK"/>
    <property type="match status" value="1"/>
</dbReference>
<evidence type="ECO:0000256" key="2">
    <source>
        <dbReference type="ARBA" id="ARBA00004370"/>
    </source>
</evidence>
<dbReference type="InterPro" id="IPR036890">
    <property type="entry name" value="HATPase_C_sf"/>
</dbReference>
<feature type="domain" description="HAMP" evidence="14">
    <location>
        <begin position="185"/>
        <end position="238"/>
    </location>
</feature>
<dbReference type="GO" id="GO:0005886">
    <property type="term" value="C:plasma membrane"/>
    <property type="evidence" value="ECO:0007669"/>
    <property type="project" value="TreeGrafter"/>
</dbReference>
<dbReference type="PANTHER" id="PTHR45436:SF5">
    <property type="entry name" value="SENSOR HISTIDINE KINASE TRCS"/>
    <property type="match status" value="1"/>
</dbReference>
<dbReference type="SUPFAM" id="SSF47384">
    <property type="entry name" value="Homodimeric domain of signal transducing histidine kinase"/>
    <property type="match status" value="1"/>
</dbReference>
<name>A0A255Z929_9FLAO</name>
<dbReference type="Pfam" id="PF02518">
    <property type="entry name" value="HATPase_c"/>
    <property type="match status" value="1"/>
</dbReference>
<keyword evidence="4" id="KW-0597">Phosphoprotein</keyword>
<comment type="subcellular location">
    <subcellularLocation>
        <location evidence="2">Membrane</location>
    </subcellularLocation>
</comment>
<dbReference type="InterPro" id="IPR003661">
    <property type="entry name" value="HisK_dim/P_dom"/>
</dbReference>